<sequence length="137" mass="15374">MTTKKTKQNYTYAIGRRREASARVRLYKGTEESTVNGEVIGKYFPGDVMRQAWQKAFVVTDTLGKYYITVKVSGGGKNGQLDATVLGIARALSAHDVPKFRSPLKKANLLTRDARERERRKVGTGGRARKQKQSPKR</sequence>
<accession>A0A1F7YSJ3</accession>
<dbReference type="PROSITE" id="PS00360">
    <property type="entry name" value="RIBOSOMAL_S9"/>
    <property type="match status" value="1"/>
</dbReference>
<dbReference type="InterPro" id="IPR020574">
    <property type="entry name" value="Ribosomal_uS9_CS"/>
</dbReference>
<dbReference type="EMBL" id="MGGM01000002">
    <property type="protein sequence ID" value="OGM30273.1"/>
    <property type="molecule type" value="Genomic_DNA"/>
</dbReference>
<feature type="compositionally biased region" description="Basic and acidic residues" evidence="6">
    <location>
        <begin position="112"/>
        <end position="121"/>
    </location>
</feature>
<dbReference type="SUPFAM" id="SSF54211">
    <property type="entry name" value="Ribosomal protein S5 domain 2-like"/>
    <property type="match status" value="1"/>
</dbReference>
<evidence type="ECO:0000256" key="6">
    <source>
        <dbReference type="SAM" id="MobiDB-lite"/>
    </source>
</evidence>
<name>A0A1F7YSJ3_9BACT</name>
<dbReference type="GO" id="GO:0006412">
    <property type="term" value="P:translation"/>
    <property type="evidence" value="ECO:0007669"/>
    <property type="project" value="InterPro"/>
</dbReference>
<dbReference type="STRING" id="1802500.A2801_01345"/>
<dbReference type="Proteomes" id="UP000177263">
    <property type="component" value="Unassembled WGS sequence"/>
</dbReference>
<dbReference type="PANTHER" id="PTHR21569">
    <property type="entry name" value="RIBOSOMAL PROTEIN S9"/>
    <property type="match status" value="1"/>
</dbReference>
<comment type="caution">
    <text evidence="7">The sequence shown here is derived from an EMBL/GenBank/DDBJ whole genome shotgun (WGS) entry which is preliminary data.</text>
</comment>
<gene>
    <name evidence="7" type="ORF">A2801_01345</name>
</gene>
<organism evidence="7 8">
    <name type="scientific">Candidatus Woesebacteria bacterium RIFCSPHIGHO2_01_FULL_41_10</name>
    <dbReference type="NCBI Taxonomy" id="1802500"/>
    <lineage>
        <taxon>Bacteria</taxon>
        <taxon>Candidatus Woeseibacteriota</taxon>
    </lineage>
</organism>
<dbReference type="GO" id="GO:0005737">
    <property type="term" value="C:cytoplasm"/>
    <property type="evidence" value="ECO:0007669"/>
    <property type="project" value="UniProtKB-ARBA"/>
</dbReference>
<evidence type="ECO:0000256" key="4">
    <source>
        <dbReference type="RuleBase" id="RU003815"/>
    </source>
</evidence>
<proteinExistence type="inferred from homology"/>
<dbReference type="Gene3D" id="3.30.230.10">
    <property type="match status" value="1"/>
</dbReference>
<evidence type="ECO:0000256" key="5">
    <source>
        <dbReference type="RuleBase" id="RU003816"/>
    </source>
</evidence>
<protein>
    <recommendedName>
        <fullName evidence="5">30S ribosomal protein S9</fullName>
    </recommendedName>
</protein>
<comment type="similarity">
    <text evidence="1 4">Belongs to the universal ribosomal protein uS9 family.</text>
</comment>
<keyword evidence="3 4" id="KW-0687">Ribonucleoprotein</keyword>
<evidence type="ECO:0000313" key="8">
    <source>
        <dbReference type="Proteomes" id="UP000177263"/>
    </source>
</evidence>
<dbReference type="Pfam" id="PF00380">
    <property type="entry name" value="Ribosomal_S9"/>
    <property type="match status" value="1"/>
</dbReference>
<evidence type="ECO:0000256" key="1">
    <source>
        <dbReference type="ARBA" id="ARBA00005251"/>
    </source>
</evidence>
<dbReference type="NCBIfam" id="NF001099">
    <property type="entry name" value="PRK00132.1"/>
    <property type="match status" value="1"/>
</dbReference>
<feature type="compositionally biased region" description="Basic residues" evidence="6">
    <location>
        <begin position="122"/>
        <end position="137"/>
    </location>
</feature>
<dbReference type="InterPro" id="IPR014721">
    <property type="entry name" value="Ribsml_uS5_D2-typ_fold_subgr"/>
</dbReference>
<dbReference type="InterPro" id="IPR023035">
    <property type="entry name" value="Ribosomal_uS9_bac/plastid"/>
</dbReference>
<dbReference type="GO" id="GO:0003723">
    <property type="term" value="F:RNA binding"/>
    <property type="evidence" value="ECO:0007669"/>
    <property type="project" value="TreeGrafter"/>
</dbReference>
<dbReference type="PANTHER" id="PTHR21569:SF1">
    <property type="entry name" value="SMALL RIBOSOMAL SUBUNIT PROTEIN US9M"/>
    <property type="match status" value="1"/>
</dbReference>
<evidence type="ECO:0000256" key="3">
    <source>
        <dbReference type="ARBA" id="ARBA00023274"/>
    </source>
</evidence>
<dbReference type="GO" id="GO:0003735">
    <property type="term" value="F:structural constituent of ribosome"/>
    <property type="evidence" value="ECO:0007669"/>
    <property type="project" value="InterPro"/>
</dbReference>
<feature type="region of interest" description="Disordered" evidence="6">
    <location>
        <begin position="105"/>
        <end position="137"/>
    </location>
</feature>
<dbReference type="InterPro" id="IPR000754">
    <property type="entry name" value="Ribosomal_uS9"/>
</dbReference>
<dbReference type="AlphaFoldDB" id="A0A1F7YSJ3"/>
<reference evidence="7 8" key="1">
    <citation type="journal article" date="2016" name="Nat. Commun.">
        <title>Thousands of microbial genomes shed light on interconnected biogeochemical processes in an aquifer system.</title>
        <authorList>
            <person name="Anantharaman K."/>
            <person name="Brown C.T."/>
            <person name="Hug L.A."/>
            <person name="Sharon I."/>
            <person name="Castelle C.J."/>
            <person name="Probst A.J."/>
            <person name="Thomas B.C."/>
            <person name="Singh A."/>
            <person name="Wilkins M.J."/>
            <person name="Karaoz U."/>
            <person name="Brodie E.L."/>
            <person name="Williams K.H."/>
            <person name="Hubbard S.S."/>
            <person name="Banfield J.F."/>
        </authorList>
    </citation>
    <scope>NUCLEOTIDE SEQUENCE [LARGE SCALE GENOMIC DNA]</scope>
</reference>
<dbReference type="GO" id="GO:0015935">
    <property type="term" value="C:small ribosomal subunit"/>
    <property type="evidence" value="ECO:0007669"/>
    <property type="project" value="TreeGrafter"/>
</dbReference>
<keyword evidence="2 4" id="KW-0689">Ribosomal protein</keyword>
<dbReference type="InterPro" id="IPR020568">
    <property type="entry name" value="Ribosomal_Su5_D2-typ_SF"/>
</dbReference>
<evidence type="ECO:0000256" key="2">
    <source>
        <dbReference type="ARBA" id="ARBA00022980"/>
    </source>
</evidence>
<evidence type="ECO:0000313" key="7">
    <source>
        <dbReference type="EMBL" id="OGM30273.1"/>
    </source>
</evidence>